<reference evidence="1" key="1">
    <citation type="journal article" date="2021" name="Microb. Physiol.">
        <title>Proteogenomic Insights into the Physiology of Marine, Sulfate-Reducing, Filamentous Desulfonema limicola and Desulfonema magnum.</title>
        <authorList>
            <person name="Schnaars V."/>
            <person name="Wohlbrand L."/>
            <person name="Scheve S."/>
            <person name="Hinrichs C."/>
            <person name="Reinhardt R."/>
            <person name="Rabus R."/>
        </authorList>
    </citation>
    <scope>NUCLEOTIDE SEQUENCE</scope>
    <source>
        <strain evidence="1">4be13</strain>
    </source>
</reference>
<dbReference type="Proteomes" id="UP000663722">
    <property type="component" value="Chromosome"/>
</dbReference>
<proteinExistence type="predicted"/>
<evidence type="ECO:0000313" key="1">
    <source>
        <dbReference type="EMBL" id="QTA86351.1"/>
    </source>
</evidence>
<name>A0A975GLY9_9BACT</name>
<evidence type="ECO:0000313" key="2">
    <source>
        <dbReference type="Proteomes" id="UP000663722"/>
    </source>
</evidence>
<organism evidence="1 2">
    <name type="scientific">Desulfonema magnum</name>
    <dbReference type="NCBI Taxonomy" id="45655"/>
    <lineage>
        <taxon>Bacteria</taxon>
        <taxon>Pseudomonadati</taxon>
        <taxon>Thermodesulfobacteriota</taxon>
        <taxon>Desulfobacteria</taxon>
        <taxon>Desulfobacterales</taxon>
        <taxon>Desulfococcaceae</taxon>
        <taxon>Desulfonema</taxon>
    </lineage>
</organism>
<protein>
    <submittedName>
        <fullName evidence="1">Uncharacterized protein</fullName>
    </submittedName>
</protein>
<dbReference type="EMBL" id="CP061800">
    <property type="protein sequence ID" value="QTA86351.1"/>
    <property type="molecule type" value="Genomic_DNA"/>
</dbReference>
<accession>A0A975GLY9</accession>
<gene>
    <name evidence="1" type="ORF">dnm_023740</name>
</gene>
<dbReference type="RefSeq" id="WP_207682022.1">
    <property type="nucleotide sequence ID" value="NZ_CP061800.1"/>
</dbReference>
<dbReference type="AlphaFoldDB" id="A0A975GLY9"/>
<dbReference type="KEGG" id="dmm:dnm_023740"/>
<sequence length="262" mass="29771">MSFKENLLKKIEIDKLAKKVTGSLGTPDSGRRIDKETVRHLLEMGPRKFRKERDNDLYVLETDPRENNILVLDNELAIYTTTAEDIALRKSPTVKEMISIRNVIRILSDSDVIISKKEDSVKTIQKECTDMLDLSFDESDIDAIEKDGQASLEGGYTDGVIESLSLFAELLKYAPPPKAFRMSNYKIIGVLTQKDGGEKRFGPLVIYSIIHNVIKLIDDQISTLDKEKTEFVHKVAMGKEKASKEGTEVFRYLRDAVVRQMR</sequence>
<keyword evidence="2" id="KW-1185">Reference proteome</keyword>